<evidence type="ECO:0000256" key="2">
    <source>
        <dbReference type="ARBA" id="ARBA00022737"/>
    </source>
</evidence>
<evidence type="ECO:0000256" key="5">
    <source>
        <dbReference type="SAM" id="MobiDB-lite"/>
    </source>
</evidence>
<evidence type="ECO:0000256" key="3">
    <source>
        <dbReference type="ARBA" id="ARBA00022741"/>
    </source>
</evidence>
<dbReference type="InterPro" id="IPR003593">
    <property type="entry name" value="AAA+_ATPase"/>
</dbReference>
<organism evidence="7 8">
    <name type="scientific">Streptomyces catenulae</name>
    <dbReference type="NCBI Taxonomy" id="66875"/>
    <lineage>
        <taxon>Bacteria</taxon>
        <taxon>Bacillati</taxon>
        <taxon>Actinomycetota</taxon>
        <taxon>Actinomycetes</taxon>
        <taxon>Kitasatosporales</taxon>
        <taxon>Streptomycetaceae</taxon>
        <taxon>Streptomyces</taxon>
    </lineage>
</organism>
<comment type="caution">
    <text evidence="7">The sequence shown here is derived from an EMBL/GenBank/DDBJ whole genome shotgun (WGS) entry which is preliminary data.</text>
</comment>
<dbReference type="Pfam" id="PF00005">
    <property type="entry name" value="ABC_tran"/>
    <property type="match status" value="2"/>
</dbReference>
<evidence type="ECO:0000259" key="6">
    <source>
        <dbReference type="PROSITE" id="PS50893"/>
    </source>
</evidence>
<accession>A0ABV2YX71</accession>
<evidence type="ECO:0000313" key="8">
    <source>
        <dbReference type="Proteomes" id="UP001550853"/>
    </source>
</evidence>
<dbReference type="InterPro" id="IPR017871">
    <property type="entry name" value="ABC_transporter-like_CS"/>
</dbReference>
<dbReference type="PANTHER" id="PTHR43790:SF9">
    <property type="entry name" value="GALACTOFURANOSE TRANSPORTER ATP-BINDING PROTEIN YTFR"/>
    <property type="match status" value="1"/>
</dbReference>
<dbReference type="PANTHER" id="PTHR43790">
    <property type="entry name" value="CARBOHYDRATE TRANSPORT ATP-BINDING PROTEIN MG119-RELATED"/>
    <property type="match status" value="1"/>
</dbReference>
<keyword evidence="8" id="KW-1185">Reference proteome</keyword>
<keyword evidence="1" id="KW-0813">Transport</keyword>
<keyword evidence="2" id="KW-0677">Repeat</keyword>
<dbReference type="InterPro" id="IPR027417">
    <property type="entry name" value="P-loop_NTPase"/>
</dbReference>
<evidence type="ECO:0000313" key="7">
    <source>
        <dbReference type="EMBL" id="MEU3710333.1"/>
    </source>
</evidence>
<dbReference type="SUPFAM" id="SSF52540">
    <property type="entry name" value="P-loop containing nucleoside triphosphate hydrolases"/>
    <property type="match status" value="2"/>
</dbReference>
<dbReference type="EMBL" id="JBEZVI010000005">
    <property type="protein sequence ID" value="MEU3710333.1"/>
    <property type="molecule type" value="Genomic_DNA"/>
</dbReference>
<evidence type="ECO:0000256" key="1">
    <source>
        <dbReference type="ARBA" id="ARBA00022448"/>
    </source>
</evidence>
<evidence type="ECO:0000256" key="4">
    <source>
        <dbReference type="ARBA" id="ARBA00022840"/>
    </source>
</evidence>
<protein>
    <submittedName>
        <fullName evidence="7">Sugar ABC transporter ATP-binding protein</fullName>
    </submittedName>
</protein>
<dbReference type="Gene3D" id="3.40.50.300">
    <property type="entry name" value="P-loop containing nucleotide triphosphate hydrolases"/>
    <property type="match status" value="2"/>
</dbReference>
<keyword evidence="4 7" id="KW-0067">ATP-binding</keyword>
<dbReference type="InterPro" id="IPR003439">
    <property type="entry name" value="ABC_transporter-like_ATP-bd"/>
</dbReference>
<dbReference type="CDD" id="cd03215">
    <property type="entry name" value="ABC_Carb_Monos_II"/>
    <property type="match status" value="1"/>
</dbReference>
<dbReference type="GO" id="GO:0005524">
    <property type="term" value="F:ATP binding"/>
    <property type="evidence" value="ECO:0007669"/>
    <property type="project" value="UniProtKB-KW"/>
</dbReference>
<reference evidence="7 8" key="1">
    <citation type="submission" date="2024-06" db="EMBL/GenBank/DDBJ databases">
        <title>The Natural Products Discovery Center: Release of the First 8490 Sequenced Strains for Exploring Actinobacteria Biosynthetic Diversity.</title>
        <authorList>
            <person name="Kalkreuter E."/>
            <person name="Kautsar S.A."/>
            <person name="Yang D."/>
            <person name="Bader C.D."/>
            <person name="Teijaro C.N."/>
            <person name="Fluegel L."/>
            <person name="Davis C.M."/>
            <person name="Simpson J.R."/>
            <person name="Lauterbach L."/>
            <person name="Steele A.D."/>
            <person name="Gui C."/>
            <person name="Meng S."/>
            <person name="Li G."/>
            <person name="Viehrig K."/>
            <person name="Ye F."/>
            <person name="Su P."/>
            <person name="Kiefer A.F."/>
            <person name="Nichols A."/>
            <person name="Cepeda A.J."/>
            <person name="Yan W."/>
            <person name="Fan B."/>
            <person name="Jiang Y."/>
            <person name="Adhikari A."/>
            <person name="Zheng C.-J."/>
            <person name="Schuster L."/>
            <person name="Cowan T.M."/>
            <person name="Smanski M.J."/>
            <person name="Chevrette M.G."/>
            <person name="De Carvalho L.P.S."/>
            <person name="Shen B."/>
        </authorList>
    </citation>
    <scope>NUCLEOTIDE SEQUENCE [LARGE SCALE GENOMIC DNA]</scope>
    <source>
        <strain evidence="7 8">NPDC033039</strain>
    </source>
</reference>
<dbReference type="InterPro" id="IPR050107">
    <property type="entry name" value="ABC_carbohydrate_import_ATPase"/>
</dbReference>
<feature type="domain" description="ABC transporter" evidence="6">
    <location>
        <begin position="277"/>
        <end position="525"/>
    </location>
</feature>
<gene>
    <name evidence="7" type="ORF">AB0E61_09545</name>
</gene>
<dbReference type="PROSITE" id="PS00211">
    <property type="entry name" value="ABC_TRANSPORTER_1"/>
    <property type="match status" value="1"/>
</dbReference>
<keyword evidence="3" id="KW-0547">Nucleotide-binding</keyword>
<dbReference type="RefSeq" id="WP_030286824.1">
    <property type="nucleotide sequence ID" value="NZ_JBEZVI010000005.1"/>
</dbReference>
<name>A0ABV2YX71_9ACTN</name>
<proteinExistence type="predicted"/>
<dbReference type="PROSITE" id="PS50893">
    <property type="entry name" value="ABC_TRANSPORTER_2"/>
    <property type="match status" value="2"/>
</dbReference>
<sequence length="587" mass="61690">MTGVKDDVPGGRELLRVEGVTKSFPGVRALDGVDLSLRSGEVHVLLGENGAGKSTLIKMLSGAHRPDQGRILAAGGADGSADGLHEVHIRSAQDAERIGIATIYQEFNLVPGLTVAENIFLGRQPRTALGLVDRKTMRARAAELLRRVRLDISPSTPVAELGIARLQMVEIAKALSLDARVLIMDEPTAVLTSEEVETLFGIVRELRADGVGVIFITHHLDEIGALGDRVTVLRDGRSVAEVPATTDEDELIRLMVGRDISEQYPRQRPDSPGAPLLRVRGLTRHGARGSKGAPARPVFEGIDFEVRAGEVVGLAGLVGAGRTEVARALFGVDRYDAGTVEVDGKALAPGDVRAAMRAGLGLVPEDRKGQGLVLDASLQDNLVLARLDRDTRGGLVDRRGQRREAAAVAAQLKVRMSGLGQSARTLSGGNQQKIVIGKWLLTETRLLILDEPTRGIDVGAKVEIYQLINELTAAGCAVLMISSDLPEVLGMSDRVLVMAQGRIAGELPAGAATQDAVMELAVQAPTTGSGTPAEATEPTADGPTEAATETPTKTPTEAAAAAGPDPSATPQNPMKTPGQSAMEGSDD</sequence>
<feature type="compositionally biased region" description="Low complexity" evidence="5">
    <location>
        <begin position="531"/>
        <end position="570"/>
    </location>
</feature>
<feature type="region of interest" description="Disordered" evidence="5">
    <location>
        <begin position="524"/>
        <end position="587"/>
    </location>
</feature>
<feature type="domain" description="ABC transporter" evidence="6">
    <location>
        <begin position="15"/>
        <end position="260"/>
    </location>
</feature>
<dbReference type="CDD" id="cd03216">
    <property type="entry name" value="ABC_Carb_Monos_I"/>
    <property type="match status" value="1"/>
</dbReference>
<dbReference type="Proteomes" id="UP001550853">
    <property type="component" value="Unassembled WGS sequence"/>
</dbReference>
<dbReference type="SMART" id="SM00382">
    <property type="entry name" value="AAA"/>
    <property type="match status" value="2"/>
</dbReference>